<dbReference type="AlphaFoldDB" id="A0A254TBJ2"/>
<comment type="caution">
    <text evidence="2">The sequence shown here is derived from an EMBL/GenBank/DDBJ whole genome shotgun (WGS) entry which is preliminary data.</text>
</comment>
<dbReference type="OrthoDB" id="8560984at2"/>
<organism evidence="2 3">
    <name type="scientific">Noviherbaspirillum denitrificans</name>
    <dbReference type="NCBI Taxonomy" id="1968433"/>
    <lineage>
        <taxon>Bacteria</taxon>
        <taxon>Pseudomonadati</taxon>
        <taxon>Pseudomonadota</taxon>
        <taxon>Betaproteobacteria</taxon>
        <taxon>Burkholderiales</taxon>
        <taxon>Oxalobacteraceae</taxon>
        <taxon>Noviherbaspirillum</taxon>
    </lineage>
</organism>
<gene>
    <name evidence="2" type="ORF">AYR66_08380</name>
</gene>
<name>A0A254TBJ2_9BURK</name>
<dbReference type="Gene3D" id="1.20.120.520">
    <property type="entry name" value="nmb1532 protein domain like"/>
    <property type="match status" value="1"/>
</dbReference>
<evidence type="ECO:0000259" key="1">
    <source>
        <dbReference type="Pfam" id="PF01814"/>
    </source>
</evidence>
<dbReference type="GO" id="GO:0005886">
    <property type="term" value="C:plasma membrane"/>
    <property type="evidence" value="ECO:0007669"/>
    <property type="project" value="TreeGrafter"/>
</dbReference>
<dbReference type="RefSeq" id="WP_088706436.1">
    <property type="nucleotide sequence ID" value="NZ_LSTO01000001.1"/>
</dbReference>
<protein>
    <recommendedName>
        <fullName evidence="1">Hemerythrin-like domain-containing protein</fullName>
    </recommendedName>
</protein>
<proteinExistence type="predicted"/>
<evidence type="ECO:0000313" key="2">
    <source>
        <dbReference type="EMBL" id="OWW19527.1"/>
    </source>
</evidence>
<dbReference type="Proteomes" id="UP000197535">
    <property type="component" value="Unassembled WGS sequence"/>
</dbReference>
<feature type="domain" description="Hemerythrin-like" evidence="1">
    <location>
        <begin position="9"/>
        <end position="145"/>
    </location>
</feature>
<dbReference type="EMBL" id="LSTO01000001">
    <property type="protein sequence ID" value="OWW19527.1"/>
    <property type="molecule type" value="Genomic_DNA"/>
</dbReference>
<sequence>MSANAQNNAVNTMLNEHGKLSAIIHGMTHFARLIGQPGANVDLRVFRAMLFYISEYPEKVHHPKEDAFLFRLVRTRSPEINATLAALEEQHHAGEAMVRELEHALLRVEFAGQSAVPVFQQQVERYSQLYLQHMRMEEDIVFPTADKLLTPEDWIEIDAAFRVNVDPLDGHDAKSGFDKLYSTIVNITPAPYGLGPA</sequence>
<dbReference type="InterPro" id="IPR012312">
    <property type="entry name" value="Hemerythrin-like"/>
</dbReference>
<dbReference type="Pfam" id="PF01814">
    <property type="entry name" value="Hemerythrin"/>
    <property type="match status" value="1"/>
</dbReference>
<reference evidence="2 3" key="1">
    <citation type="submission" date="2016-02" db="EMBL/GenBank/DDBJ databases">
        <authorList>
            <person name="Wen L."/>
            <person name="He K."/>
            <person name="Yang H."/>
        </authorList>
    </citation>
    <scope>NUCLEOTIDE SEQUENCE [LARGE SCALE GENOMIC DNA]</scope>
    <source>
        <strain evidence="2 3">TSA40</strain>
    </source>
</reference>
<accession>A0A254TBJ2</accession>
<dbReference type="PANTHER" id="PTHR39966">
    <property type="entry name" value="BLL2471 PROTEIN-RELATED"/>
    <property type="match status" value="1"/>
</dbReference>
<dbReference type="CDD" id="cd12108">
    <property type="entry name" value="Hr-like"/>
    <property type="match status" value="1"/>
</dbReference>
<dbReference type="PANTHER" id="PTHR39966:SF1">
    <property type="entry name" value="HEMERYTHRIN-LIKE DOMAIN-CONTAINING PROTEIN"/>
    <property type="match status" value="1"/>
</dbReference>
<evidence type="ECO:0000313" key="3">
    <source>
        <dbReference type="Proteomes" id="UP000197535"/>
    </source>
</evidence>
<keyword evidence="3" id="KW-1185">Reference proteome</keyword>